<organism evidence="2 3">
    <name type="scientific">Escallonia herrerae</name>
    <dbReference type="NCBI Taxonomy" id="1293975"/>
    <lineage>
        <taxon>Eukaryota</taxon>
        <taxon>Viridiplantae</taxon>
        <taxon>Streptophyta</taxon>
        <taxon>Embryophyta</taxon>
        <taxon>Tracheophyta</taxon>
        <taxon>Spermatophyta</taxon>
        <taxon>Magnoliopsida</taxon>
        <taxon>eudicotyledons</taxon>
        <taxon>Gunneridae</taxon>
        <taxon>Pentapetalae</taxon>
        <taxon>asterids</taxon>
        <taxon>campanulids</taxon>
        <taxon>Escalloniales</taxon>
        <taxon>Escalloniaceae</taxon>
        <taxon>Escallonia</taxon>
    </lineage>
</organism>
<proteinExistence type="predicted"/>
<dbReference type="AlphaFoldDB" id="A0AA89APS2"/>
<dbReference type="Pfam" id="PF14223">
    <property type="entry name" value="Retrotran_gag_2"/>
    <property type="match status" value="1"/>
</dbReference>
<evidence type="ECO:0000313" key="2">
    <source>
        <dbReference type="EMBL" id="KAK3010442.1"/>
    </source>
</evidence>
<keyword evidence="3" id="KW-1185">Reference proteome</keyword>
<dbReference type="EMBL" id="JAVXUP010001542">
    <property type="protein sequence ID" value="KAK3010442.1"/>
    <property type="molecule type" value="Genomic_DNA"/>
</dbReference>
<gene>
    <name evidence="2" type="ORF">RJ639_012203</name>
</gene>
<dbReference type="Proteomes" id="UP001188597">
    <property type="component" value="Unassembled WGS sequence"/>
</dbReference>
<comment type="caution">
    <text evidence="2">The sequence shown here is derived from an EMBL/GenBank/DDBJ whole genome shotgun (WGS) entry which is preliminary data.</text>
</comment>
<name>A0AA89APS2_9ASTE</name>
<feature type="region of interest" description="Disordered" evidence="1">
    <location>
        <begin position="82"/>
        <end position="103"/>
    </location>
</feature>
<accession>A0AA89APS2</accession>
<evidence type="ECO:0000256" key="1">
    <source>
        <dbReference type="SAM" id="MobiDB-lite"/>
    </source>
</evidence>
<reference evidence="2" key="1">
    <citation type="submission" date="2022-12" db="EMBL/GenBank/DDBJ databases">
        <title>Draft genome assemblies for two species of Escallonia (Escalloniales).</title>
        <authorList>
            <person name="Chanderbali A."/>
            <person name="Dervinis C."/>
            <person name="Anghel I."/>
            <person name="Soltis D."/>
            <person name="Soltis P."/>
            <person name="Zapata F."/>
        </authorList>
    </citation>
    <scope>NUCLEOTIDE SEQUENCE</scope>
    <source>
        <strain evidence="2">UCBG64.0493</strain>
        <tissue evidence="2">Leaf</tissue>
    </source>
</reference>
<sequence length="103" mass="11859">MHDLQMIVHKIISERIKVDEQMQVATIIDKLPNSWKEFQKGLRHKQSKLSIINLVARLQIEEEDRKQDKKNEALANNTYANHANILQGNSNANSNGAKKWNQG</sequence>
<protein>
    <submittedName>
        <fullName evidence="2">Uncharacterized protein</fullName>
    </submittedName>
</protein>
<evidence type="ECO:0000313" key="3">
    <source>
        <dbReference type="Proteomes" id="UP001188597"/>
    </source>
</evidence>